<protein>
    <submittedName>
        <fullName evidence="1">YkgJ family cysteine cluster protein</fullName>
    </submittedName>
</protein>
<dbReference type="PANTHER" id="PTHR35866:SF1">
    <property type="entry name" value="YKGJ FAMILY CYSTEINE CLUSTER PROTEIN"/>
    <property type="match status" value="1"/>
</dbReference>
<name>A0A9D2HNJ5_9BACT</name>
<comment type="caution">
    <text evidence="1">The sequence shown here is derived from an EMBL/GenBank/DDBJ whole genome shotgun (WGS) entry which is preliminary data.</text>
</comment>
<dbReference type="Proteomes" id="UP000823821">
    <property type="component" value="Unassembled WGS sequence"/>
</dbReference>
<proteinExistence type="predicted"/>
<evidence type="ECO:0000313" key="1">
    <source>
        <dbReference type="EMBL" id="HJA79991.1"/>
    </source>
</evidence>
<dbReference type="AlphaFoldDB" id="A0A9D2HNJ5"/>
<dbReference type="EMBL" id="DWZD01000053">
    <property type="protein sequence ID" value="HJA79991.1"/>
    <property type="molecule type" value="Genomic_DNA"/>
</dbReference>
<sequence length="153" mass="17002">MSAPTETTVFSCRMCGHCCTGKGGIIVGPRDLERLAAHMGLAPETVLERYCERMGGKWQVRCGEDGNCLFFREGSGCAVHEGKPAICRAWPFFRGNLEDPLSWELAKDFCPGISTRTSHEEFAAQGLRYLRENDLLAHDPQCEAHALILNRQS</sequence>
<dbReference type="Pfam" id="PF03692">
    <property type="entry name" value="CxxCxxCC"/>
    <property type="match status" value="1"/>
</dbReference>
<dbReference type="PANTHER" id="PTHR35866">
    <property type="entry name" value="PUTATIVE-RELATED"/>
    <property type="match status" value="1"/>
</dbReference>
<reference evidence="1" key="2">
    <citation type="submission" date="2021-04" db="EMBL/GenBank/DDBJ databases">
        <authorList>
            <person name="Gilroy R."/>
        </authorList>
    </citation>
    <scope>NUCLEOTIDE SEQUENCE</scope>
    <source>
        <strain evidence="1">5032</strain>
    </source>
</reference>
<dbReference type="InterPro" id="IPR005358">
    <property type="entry name" value="Puta_zinc/iron-chelating_dom"/>
</dbReference>
<gene>
    <name evidence="1" type="ORF">H9784_10595</name>
</gene>
<evidence type="ECO:0000313" key="2">
    <source>
        <dbReference type="Proteomes" id="UP000823821"/>
    </source>
</evidence>
<accession>A0A9D2HNJ5</accession>
<organism evidence="1 2">
    <name type="scientific">Candidatus Desulfovibrio intestinavium</name>
    <dbReference type="NCBI Taxonomy" id="2838534"/>
    <lineage>
        <taxon>Bacteria</taxon>
        <taxon>Pseudomonadati</taxon>
        <taxon>Thermodesulfobacteriota</taxon>
        <taxon>Desulfovibrionia</taxon>
        <taxon>Desulfovibrionales</taxon>
        <taxon>Desulfovibrionaceae</taxon>
        <taxon>Desulfovibrio</taxon>
    </lineage>
</organism>
<reference evidence="1" key="1">
    <citation type="journal article" date="2021" name="PeerJ">
        <title>Extensive microbial diversity within the chicken gut microbiome revealed by metagenomics and culture.</title>
        <authorList>
            <person name="Gilroy R."/>
            <person name="Ravi A."/>
            <person name="Getino M."/>
            <person name="Pursley I."/>
            <person name="Horton D.L."/>
            <person name="Alikhan N.F."/>
            <person name="Baker D."/>
            <person name="Gharbi K."/>
            <person name="Hall N."/>
            <person name="Watson M."/>
            <person name="Adriaenssens E.M."/>
            <person name="Foster-Nyarko E."/>
            <person name="Jarju S."/>
            <person name="Secka A."/>
            <person name="Antonio M."/>
            <person name="Oren A."/>
            <person name="Chaudhuri R.R."/>
            <person name="La Ragione R."/>
            <person name="Hildebrand F."/>
            <person name="Pallen M.J."/>
        </authorList>
    </citation>
    <scope>NUCLEOTIDE SEQUENCE</scope>
    <source>
        <strain evidence="1">5032</strain>
    </source>
</reference>